<feature type="domain" description="SD-repeat containing protein B" evidence="5">
    <location>
        <begin position="163"/>
        <end position="208"/>
    </location>
</feature>
<dbReference type="Gene3D" id="2.60.40.10">
    <property type="entry name" value="Immunoglobulins"/>
    <property type="match status" value="2"/>
</dbReference>
<dbReference type="OrthoDB" id="6074739at2"/>
<keyword evidence="2" id="KW-0964">Secreted</keyword>
<dbReference type="GO" id="GO:0005975">
    <property type="term" value="P:carbohydrate metabolic process"/>
    <property type="evidence" value="ECO:0007669"/>
    <property type="project" value="UniProtKB-ARBA"/>
</dbReference>
<evidence type="ECO:0000256" key="4">
    <source>
        <dbReference type="SAM" id="SignalP"/>
    </source>
</evidence>
<dbReference type="STRING" id="208445.SAMN04489727_7146"/>
<protein>
    <recommendedName>
        <fullName evidence="5">SD-repeat containing protein B domain-containing protein</fullName>
    </recommendedName>
</protein>
<dbReference type="RefSeq" id="WP_143060744.1">
    <property type="nucleotide sequence ID" value="NZ_FNSO01000004.1"/>
</dbReference>
<dbReference type="EMBL" id="FNSO01000004">
    <property type="protein sequence ID" value="SED26388.1"/>
    <property type="molecule type" value="Genomic_DNA"/>
</dbReference>
<proteinExistence type="predicted"/>
<gene>
    <name evidence="6" type="ORF">SAMN04489727_7146</name>
</gene>
<dbReference type="PANTHER" id="PTHR23303">
    <property type="entry name" value="CARBOXYPEPTIDASE REGULATORY REGION-CONTAINING"/>
    <property type="match status" value="1"/>
</dbReference>
<dbReference type="NCBIfam" id="NF041523">
    <property type="entry name" value="post_COAP_1"/>
    <property type="match status" value="1"/>
</dbReference>
<keyword evidence="7" id="KW-1185">Reference proteome</keyword>
<dbReference type="AlphaFoldDB" id="A0A1H4Z9X0"/>
<feature type="chain" id="PRO_5011496662" description="SD-repeat containing protein B domain-containing protein" evidence="4">
    <location>
        <begin position="31"/>
        <end position="565"/>
    </location>
</feature>
<reference evidence="7" key="1">
    <citation type="submission" date="2016-10" db="EMBL/GenBank/DDBJ databases">
        <authorList>
            <person name="Varghese N."/>
            <person name="Submissions S."/>
        </authorList>
    </citation>
    <scope>NUCLEOTIDE SEQUENCE [LARGE SCALE GENOMIC DNA]</scope>
    <source>
        <strain evidence="7">DSM 44544</strain>
    </source>
</reference>
<dbReference type="Proteomes" id="UP000199622">
    <property type="component" value="Unassembled WGS sequence"/>
</dbReference>
<feature type="signal peptide" evidence="4">
    <location>
        <begin position="1"/>
        <end position="30"/>
    </location>
</feature>
<evidence type="ECO:0000259" key="5">
    <source>
        <dbReference type="Pfam" id="PF17210"/>
    </source>
</evidence>
<evidence type="ECO:0000256" key="3">
    <source>
        <dbReference type="ARBA" id="ARBA00022729"/>
    </source>
</evidence>
<dbReference type="Pfam" id="PF17210">
    <property type="entry name" value="SdrD_B"/>
    <property type="match status" value="1"/>
</dbReference>
<dbReference type="GO" id="GO:0005576">
    <property type="term" value="C:extracellular region"/>
    <property type="evidence" value="ECO:0007669"/>
    <property type="project" value="UniProtKB-SubCell"/>
</dbReference>
<dbReference type="InterPro" id="IPR051417">
    <property type="entry name" value="SDr/BOS_complex"/>
</dbReference>
<dbReference type="InterPro" id="IPR033764">
    <property type="entry name" value="Sdr_B"/>
</dbReference>
<evidence type="ECO:0000256" key="1">
    <source>
        <dbReference type="ARBA" id="ARBA00004613"/>
    </source>
</evidence>
<keyword evidence="3 4" id="KW-0732">Signal</keyword>
<evidence type="ECO:0000313" key="7">
    <source>
        <dbReference type="Proteomes" id="UP000199622"/>
    </source>
</evidence>
<accession>A0A1H4Z9X0</accession>
<dbReference type="PANTHER" id="PTHR23303:SF15">
    <property type="entry name" value="COLOSSIN-A"/>
    <property type="match status" value="1"/>
</dbReference>
<dbReference type="InterPro" id="IPR013783">
    <property type="entry name" value="Ig-like_fold"/>
</dbReference>
<evidence type="ECO:0000256" key="2">
    <source>
        <dbReference type="ARBA" id="ARBA00022525"/>
    </source>
</evidence>
<sequence length="565" mass="58497">MRRISGVLRIPLVLCGAVALAVGFAPAASATVLWADEQAMITTNTYRYSYIYDVGVGNTISHEQFAQPAVTAFYGSKGGFDRNFMVWAPIVAIDRPHEYWNGCDGNTGGLCPHVRDGLQRIDEEIATGQIHVKYWNGAFIGVACGNWNHGGTGPKPVISGTKYEDVNGDGVRQAGEPGLPGWTIDLFYNGTPVATAGTDAGGAYSFSLNANDMPIGAGTYTLAERPQAGWVQSHAPAPVAVGYGVGQAHFGGNDFGNYRPATIGGRKFDDHGADGGGAGDPGLVNWTFELDNGATAVTGSDGGYGFSGLRPGTYTVREREQAGWRRTTPASGSTTVTVTSGQVAGGVDFGNVCLGSIAVTAPDGVAVRVDEVTVPGVLANDPPAPRTASGSATVGGLLPGTYRVTLTLPDGVFTTDADLTSLDGKFAIVKTVTVAECGTTAVAPPFVTSQPGKITGGIRVLVPGGTATAGFEFMQRKEGPRGTLEYNDHGNGIDLHTSDITGISVSGQDAYVFGHAVLNGVTTGFRLHLVDAGEPGRADRFELLLANGYSAGYGQTLDGGNVQIH</sequence>
<evidence type="ECO:0000313" key="6">
    <source>
        <dbReference type="EMBL" id="SED26388.1"/>
    </source>
</evidence>
<dbReference type="SUPFAM" id="SSF117074">
    <property type="entry name" value="Hypothetical protein PA1324"/>
    <property type="match status" value="2"/>
</dbReference>
<name>A0A1H4Z9X0_9PSEU</name>
<comment type="subcellular location">
    <subcellularLocation>
        <location evidence="1">Secreted</location>
    </subcellularLocation>
</comment>
<organism evidence="6 7">
    <name type="scientific">Amycolatopsis tolypomycina</name>
    <dbReference type="NCBI Taxonomy" id="208445"/>
    <lineage>
        <taxon>Bacteria</taxon>
        <taxon>Bacillati</taxon>
        <taxon>Actinomycetota</taxon>
        <taxon>Actinomycetes</taxon>
        <taxon>Pseudonocardiales</taxon>
        <taxon>Pseudonocardiaceae</taxon>
        <taxon>Amycolatopsis</taxon>
    </lineage>
</organism>